<comment type="caution">
    <text evidence="4">Lacks conserved residue(s) required for the propagation of feature annotation.</text>
</comment>
<comment type="function">
    <text evidence="4">Catalyzes the deamination of 5-methylthioadenosine and S-adenosyl-L-homocysteine into 5-methylthioinosine and S-inosyl-L-homocysteine, respectively. Is also able to deaminate adenosine.</text>
</comment>
<dbReference type="InterPro" id="IPR023577">
    <property type="entry name" value="CYTH_domain"/>
</dbReference>
<dbReference type="OrthoDB" id="9807210at2"/>
<comment type="catalytic activity">
    <reaction evidence="4">
        <text>S-adenosyl-L-homocysteine + H2O + H(+) = S-inosyl-L-homocysteine + NH4(+)</text>
        <dbReference type="Rhea" id="RHEA:20716"/>
        <dbReference type="ChEBI" id="CHEBI:15377"/>
        <dbReference type="ChEBI" id="CHEBI:15378"/>
        <dbReference type="ChEBI" id="CHEBI:28938"/>
        <dbReference type="ChEBI" id="CHEBI:57856"/>
        <dbReference type="ChEBI" id="CHEBI:57985"/>
        <dbReference type="EC" id="3.5.4.28"/>
    </reaction>
</comment>
<dbReference type="SUPFAM" id="SSF51338">
    <property type="entry name" value="Composite domain of metallo-dependent hydrolases"/>
    <property type="match status" value="1"/>
</dbReference>
<dbReference type="FunFam" id="3.20.20.140:FF:000014">
    <property type="entry name" value="5-methylthioadenosine/S-adenosylhomocysteine deaminase"/>
    <property type="match status" value="1"/>
</dbReference>
<dbReference type="CDD" id="cd01298">
    <property type="entry name" value="ATZ_TRZ_like"/>
    <property type="match status" value="1"/>
</dbReference>
<dbReference type="HAMAP" id="MF_01281">
    <property type="entry name" value="MTA_SAH_deamin"/>
    <property type="match status" value="1"/>
</dbReference>
<dbReference type="InterPro" id="IPR006680">
    <property type="entry name" value="Amidohydro-rel"/>
</dbReference>
<protein>
    <recommendedName>
        <fullName evidence="4">5-methylthioadenosine/S-adenosylhomocysteine deaminase</fullName>
        <shortName evidence="4">MTA/SAH deaminase</shortName>
        <ecNumber evidence="4">3.5.4.28</ecNumber>
        <ecNumber evidence="4">3.5.4.31</ecNumber>
    </recommendedName>
</protein>
<dbReference type="RefSeq" id="WP_095043839.1">
    <property type="nucleotide sequence ID" value="NZ_LN890655.1"/>
</dbReference>
<accession>A0A160T3W7</accession>
<feature type="binding site" evidence="4">
    <location>
        <position position="70"/>
    </location>
    <ligand>
        <name>Zn(2+)</name>
        <dbReference type="ChEBI" id="CHEBI:29105"/>
    </ligand>
</feature>
<keyword evidence="3 4" id="KW-0862">Zinc</keyword>
<dbReference type="KEGG" id="pbf:CFX0092_A2636"/>
<dbReference type="Gene3D" id="2.30.40.10">
    <property type="entry name" value="Urease, subunit C, domain 1"/>
    <property type="match status" value="1"/>
</dbReference>
<dbReference type="EMBL" id="LN890655">
    <property type="protein sequence ID" value="CUS04514.2"/>
    <property type="molecule type" value="Genomic_DNA"/>
</dbReference>
<dbReference type="EC" id="3.5.4.31" evidence="4"/>
<dbReference type="InterPro" id="IPR023512">
    <property type="entry name" value="Deaminase_MtaD/DadD"/>
</dbReference>
<dbReference type="Gene3D" id="2.40.320.10">
    <property type="entry name" value="Hypothetical Protein Pfu-838710-001"/>
    <property type="match status" value="1"/>
</dbReference>
<dbReference type="GO" id="GO:0090614">
    <property type="term" value="F:5'-methylthioadenosine deaminase activity"/>
    <property type="evidence" value="ECO:0007669"/>
    <property type="project" value="UniProtKB-UniRule"/>
</dbReference>
<dbReference type="Proteomes" id="UP000215027">
    <property type="component" value="Chromosome I"/>
</dbReference>
<keyword evidence="1 4" id="KW-0479">Metal-binding</keyword>
<comment type="cofactor">
    <cofactor evidence="4">
        <name>Zn(2+)</name>
        <dbReference type="ChEBI" id="CHEBI:29105"/>
    </cofactor>
    <text evidence="4">Binds 1 zinc ion per subunit.</text>
</comment>
<evidence type="ECO:0000256" key="1">
    <source>
        <dbReference type="ARBA" id="ARBA00022723"/>
    </source>
</evidence>
<dbReference type="GO" id="GO:0046872">
    <property type="term" value="F:metal ion binding"/>
    <property type="evidence" value="ECO:0007669"/>
    <property type="project" value="UniProtKB-KW"/>
</dbReference>
<dbReference type="EC" id="3.5.4.28" evidence="4"/>
<evidence type="ECO:0000256" key="2">
    <source>
        <dbReference type="ARBA" id="ARBA00022801"/>
    </source>
</evidence>
<name>A0A160T3W7_9CHLR</name>
<dbReference type="SUPFAM" id="SSF55154">
    <property type="entry name" value="CYTH-like phosphatases"/>
    <property type="match status" value="1"/>
</dbReference>
<comment type="similarity">
    <text evidence="4">Belongs to the metallo-dependent hydrolases superfamily. MTA/SAH deaminase family.</text>
</comment>
<dbReference type="Pfam" id="PF22039">
    <property type="entry name" value="HUTI_composite_bact"/>
    <property type="match status" value="1"/>
</dbReference>
<evidence type="ECO:0000313" key="6">
    <source>
        <dbReference type="EMBL" id="CUS04514.2"/>
    </source>
</evidence>
<dbReference type="InterPro" id="IPR050287">
    <property type="entry name" value="MTA/SAH_deaminase"/>
</dbReference>
<dbReference type="InterPro" id="IPR011059">
    <property type="entry name" value="Metal-dep_hydrolase_composite"/>
</dbReference>
<feature type="binding site" evidence="4">
    <location>
        <position position="306"/>
    </location>
    <ligand>
        <name>Zn(2+)</name>
        <dbReference type="ChEBI" id="CHEBI:29105"/>
    </ligand>
</feature>
<dbReference type="GO" id="GO:0050270">
    <property type="term" value="F:S-adenosylhomocysteine deaminase activity"/>
    <property type="evidence" value="ECO:0007669"/>
    <property type="project" value="UniProtKB-UniRule"/>
</dbReference>
<sequence length="670" mass="74527">MPEQVDILLRGGTVVTMNGKYEVFEDGAVAIRGDAIIAVGPTDEITRAYAATETVECADTVIMPGLVNAHTHIPMTLMRGLNDDLRLDVWLGYLMPVEREFVTPDFVKLGARVACAEMIRSGVTTFADMFYYEEAIAEQVAEIGMRALLGQTILVFPAPDAETFEDALLLCRRFIEHWNGHPLIQPAVAPHAWYTATPELLLACADLARAFDVPLHTHVSETRLEADNSVNQNHMSVVTWLEQHGILDTKLLAAHCVHIDEEDMFSLRRAGAGVAHCPSSNLKLASGIAPIPQMLKLGLKVGVGTDGPASNNDLDMVEEMRLASFIAKIAAQNPTALPARQTLEIATIGGARAVHMGAITGSLEPGKRADIAVLDMSGIHNQPHFHNHPDAVYSRIVYAGKSADVSHVICNGRWLMRDRALLTVDEAAARTDALRVAADIDAFVMERESSPYNKLVLLSGVQRQESFEVQVKVPMADDTALQMLLESSAITTTRYAHYRQYDHYFLFDQGDPDANRLRYREDEFINEAGDVTQVRARLTLIGEGGREEFPNAVMMSRSRWLAAADRSLRFYQEYFAPARELRVHKDRHRWHILYKATDFAINLDKVLEPELPGYFLEIKSRTWSRSDAQRKAGLIAELVAQCGLDFDRAERREYAEIATSANYEKDTTPG</sequence>
<evidence type="ECO:0000256" key="4">
    <source>
        <dbReference type="HAMAP-Rule" id="MF_01281"/>
    </source>
</evidence>
<dbReference type="PROSITE" id="PS51707">
    <property type="entry name" value="CYTH"/>
    <property type="match status" value="1"/>
</dbReference>
<keyword evidence="2 4" id="KW-0378">Hydrolase</keyword>
<dbReference type="InterPro" id="IPR032466">
    <property type="entry name" value="Metal_Hydrolase"/>
</dbReference>
<dbReference type="PANTHER" id="PTHR43794">
    <property type="entry name" value="AMINOHYDROLASE SSNA-RELATED"/>
    <property type="match status" value="1"/>
</dbReference>
<dbReference type="AlphaFoldDB" id="A0A160T3W7"/>
<keyword evidence="7" id="KW-1185">Reference proteome</keyword>
<evidence type="ECO:0000256" key="3">
    <source>
        <dbReference type="ARBA" id="ARBA00022833"/>
    </source>
</evidence>
<dbReference type="PANTHER" id="PTHR43794:SF11">
    <property type="entry name" value="AMIDOHYDROLASE-RELATED DOMAIN-CONTAINING PROTEIN"/>
    <property type="match status" value="1"/>
</dbReference>
<feature type="binding site" evidence="4">
    <location>
        <position position="218"/>
    </location>
    <ligand>
        <name>Zn(2+)</name>
        <dbReference type="ChEBI" id="CHEBI:29105"/>
    </ligand>
</feature>
<evidence type="ECO:0000313" key="7">
    <source>
        <dbReference type="Proteomes" id="UP000215027"/>
    </source>
</evidence>
<reference evidence="6" key="1">
    <citation type="submission" date="2016-01" db="EMBL/GenBank/DDBJ databases">
        <authorList>
            <person name="Mcilroy J.S."/>
            <person name="Karst M S."/>
            <person name="Albertsen M."/>
        </authorList>
    </citation>
    <scope>NUCLEOTIDE SEQUENCE</scope>
    <source>
        <strain evidence="6">Cfx-K</strain>
    </source>
</reference>
<dbReference type="Gene3D" id="3.20.20.140">
    <property type="entry name" value="Metal-dependent hydrolases"/>
    <property type="match status" value="1"/>
</dbReference>
<gene>
    <name evidence="4 6" type="primary">mtaD</name>
    <name evidence="6" type="ORF">CFX0092_A2636</name>
</gene>
<feature type="binding site" evidence="4">
    <location>
        <position position="306"/>
    </location>
    <ligand>
        <name>substrate</name>
    </ligand>
</feature>
<dbReference type="SUPFAM" id="SSF51556">
    <property type="entry name" value="Metallo-dependent hydrolases"/>
    <property type="match status" value="1"/>
</dbReference>
<proteinExistence type="inferred from homology"/>
<comment type="catalytic activity">
    <reaction evidence="4">
        <text>S-methyl-5'-thioadenosine + H2O + H(+) = S-methyl-5'-thioinosine + NH4(+)</text>
        <dbReference type="Rhea" id="RHEA:25025"/>
        <dbReference type="ChEBI" id="CHEBI:15377"/>
        <dbReference type="ChEBI" id="CHEBI:15378"/>
        <dbReference type="ChEBI" id="CHEBI:17509"/>
        <dbReference type="ChEBI" id="CHEBI:28938"/>
        <dbReference type="ChEBI" id="CHEBI:48595"/>
        <dbReference type="EC" id="3.5.4.31"/>
    </reaction>
</comment>
<feature type="domain" description="CYTH" evidence="5">
    <location>
        <begin position="466"/>
        <end position="660"/>
    </location>
</feature>
<dbReference type="InterPro" id="IPR033469">
    <property type="entry name" value="CYTH-like_dom_sf"/>
</dbReference>
<feature type="binding site" evidence="4">
    <location>
        <position position="72"/>
    </location>
    <ligand>
        <name>Zn(2+)</name>
        <dbReference type="ChEBI" id="CHEBI:29105"/>
    </ligand>
</feature>
<evidence type="ECO:0000259" key="5">
    <source>
        <dbReference type="PROSITE" id="PS51707"/>
    </source>
</evidence>
<organism evidence="6 7">
    <name type="scientific">Candidatus Promineifilum breve</name>
    <dbReference type="NCBI Taxonomy" id="1806508"/>
    <lineage>
        <taxon>Bacteria</taxon>
        <taxon>Bacillati</taxon>
        <taxon>Chloroflexota</taxon>
        <taxon>Ardenticatenia</taxon>
        <taxon>Candidatus Promineifilales</taxon>
        <taxon>Candidatus Promineifilaceae</taxon>
        <taxon>Candidatus Promineifilum</taxon>
    </lineage>
</organism>
<feature type="binding site" evidence="4">
    <location>
        <position position="221"/>
    </location>
    <ligand>
        <name>substrate</name>
    </ligand>
</feature>
<dbReference type="InterPro" id="IPR054418">
    <property type="entry name" value="MQNX/HUTI_composite_N"/>
</dbReference>
<dbReference type="Pfam" id="PF01979">
    <property type="entry name" value="Amidohydro_1"/>
    <property type="match status" value="1"/>
</dbReference>
<feature type="binding site" evidence="4">
    <location>
        <position position="191"/>
    </location>
    <ligand>
        <name>substrate</name>
    </ligand>
</feature>
<feature type="binding site" evidence="4">
    <location>
        <position position="98"/>
    </location>
    <ligand>
        <name>substrate</name>
    </ligand>
</feature>